<dbReference type="Proteomes" id="UP000266327">
    <property type="component" value="Unassembled WGS sequence"/>
</dbReference>
<dbReference type="Pfam" id="PF22818">
    <property type="entry name" value="ApeI-like"/>
    <property type="match status" value="1"/>
</dbReference>
<dbReference type="RefSeq" id="WP_119786241.1">
    <property type="nucleotide sequence ID" value="NZ_QYUQ01000002.1"/>
</dbReference>
<dbReference type="SUPFAM" id="SSF54637">
    <property type="entry name" value="Thioesterase/thiol ester dehydrase-isomerase"/>
    <property type="match status" value="1"/>
</dbReference>
<organism evidence="3 4">
    <name type="scientific">Noviherbaspirillum sedimenti</name>
    <dbReference type="NCBI Taxonomy" id="2320865"/>
    <lineage>
        <taxon>Bacteria</taxon>
        <taxon>Pseudomonadati</taxon>
        <taxon>Pseudomonadota</taxon>
        <taxon>Betaproteobacteria</taxon>
        <taxon>Burkholderiales</taxon>
        <taxon>Oxalobacteraceae</taxon>
        <taxon>Noviherbaspirillum</taxon>
    </lineage>
</organism>
<feature type="domain" description="ApeI dehydratase-like" evidence="2">
    <location>
        <begin position="476"/>
        <end position="572"/>
    </location>
</feature>
<evidence type="ECO:0000259" key="1">
    <source>
        <dbReference type="Pfam" id="PF00501"/>
    </source>
</evidence>
<name>A0A3A3GP45_9BURK</name>
<dbReference type="PANTHER" id="PTHR45398">
    <property type="match status" value="1"/>
</dbReference>
<dbReference type="AlphaFoldDB" id="A0A3A3GP45"/>
<dbReference type="PANTHER" id="PTHR45398:SF1">
    <property type="entry name" value="ENZYME, PUTATIVE (JCVI)-RELATED"/>
    <property type="match status" value="1"/>
</dbReference>
<dbReference type="InterPro" id="IPR045851">
    <property type="entry name" value="AMP-bd_C_sf"/>
</dbReference>
<evidence type="ECO:0000313" key="3">
    <source>
        <dbReference type="EMBL" id="RJG02740.1"/>
    </source>
</evidence>
<accession>A0A3A3GP45</accession>
<dbReference type="InterPro" id="IPR000873">
    <property type="entry name" value="AMP-dep_synth/lig_dom"/>
</dbReference>
<reference evidence="4" key="1">
    <citation type="submission" date="2018-09" db="EMBL/GenBank/DDBJ databases">
        <authorList>
            <person name="Zhu H."/>
        </authorList>
    </citation>
    <scope>NUCLEOTIDE SEQUENCE [LARGE SCALE GENOMIC DNA]</scope>
    <source>
        <strain evidence="4">K1S02-23</strain>
    </source>
</reference>
<dbReference type="Gene3D" id="3.30.300.30">
    <property type="match status" value="1"/>
</dbReference>
<evidence type="ECO:0000259" key="2">
    <source>
        <dbReference type="Pfam" id="PF22818"/>
    </source>
</evidence>
<dbReference type="InterPro" id="IPR029069">
    <property type="entry name" value="HotDog_dom_sf"/>
</dbReference>
<protein>
    <submittedName>
        <fullName evidence="3">AMP-binding protein</fullName>
    </submittedName>
</protein>
<dbReference type="SUPFAM" id="SSF56801">
    <property type="entry name" value="Acetyl-CoA synthetase-like"/>
    <property type="match status" value="1"/>
</dbReference>
<dbReference type="Gene3D" id="3.10.129.10">
    <property type="entry name" value="Hotdog Thioesterase"/>
    <property type="match status" value="1"/>
</dbReference>
<dbReference type="EMBL" id="QYUQ01000002">
    <property type="protein sequence ID" value="RJG02740.1"/>
    <property type="molecule type" value="Genomic_DNA"/>
</dbReference>
<comment type="caution">
    <text evidence="3">The sequence shown here is derived from an EMBL/GenBank/DDBJ whole genome shotgun (WGS) entry which is preliminary data.</text>
</comment>
<dbReference type="InterPro" id="IPR054545">
    <property type="entry name" value="ApeI-like"/>
</dbReference>
<gene>
    <name evidence="3" type="ORF">D3878_15095</name>
</gene>
<proteinExistence type="predicted"/>
<feature type="domain" description="AMP-dependent synthetase/ligase" evidence="1">
    <location>
        <begin position="126"/>
        <end position="307"/>
    </location>
</feature>
<keyword evidence="4" id="KW-1185">Reference proteome</keyword>
<dbReference type="InterPro" id="IPR042099">
    <property type="entry name" value="ANL_N_sf"/>
</dbReference>
<sequence>MANCINILELLSIPRPPEVIVGWRDGQAIRYTDFFSRVTQWRALLAGVDGRDVTLFFHDSIEFAAALFGAWHAGKTVYLPSDTLPATCASLRPMVSRYIGDFPSAFAPLAAPATDASAPALGGFTALDPDFTGLVVFTSGSTGTPQAIPKKLSQLAAEVLTLEQLFGKDAGTATVVATVSHQHIYGLLFKVLRPLACACPIEALSLSYPEQIAAVMAVRDCVLVASPAHLKRLPDSPIWTACAHRLRGVFSSGGPLPPEVAHATARRLGRVPIEVYGSSETGGIAWRQRNPGAGEDWLLMPGAEARIGADGETLEIRSPHLPDTAWFGCADRARMVDERRFTLHGRADRIVKIEEKRISLDLLEAQLLKSGLVTEARTIVATGSRDRIAAFVVLSDAGRKALADGGKLALNLRLREWLADAVERVALPRSWRYLDALPVNTQGKTTQSALMALLNDTDTQGTARPTMPCKKLIEKEALRAVFALEAPPDLAYFEGHFPQTPILPGVVQVEWAMQLARECFALPPLFRGIHALKFKRVICPAMPFSLEMLHDPSKNSVAFRYFSPDGAHASGRLMFGDAHV</sequence>
<dbReference type="OrthoDB" id="9787658at2"/>
<evidence type="ECO:0000313" key="4">
    <source>
        <dbReference type="Proteomes" id="UP000266327"/>
    </source>
</evidence>
<dbReference type="Pfam" id="PF00501">
    <property type="entry name" value="AMP-binding"/>
    <property type="match status" value="1"/>
</dbReference>
<dbReference type="Gene3D" id="3.40.50.12780">
    <property type="entry name" value="N-terminal domain of ligase-like"/>
    <property type="match status" value="1"/>
</dbReference>